<proteinExistence type="predicted"/>
<keyword evidence="1" id="KW-0812">Transmembrane</keyword>
<feature type="transmembrane region" description="Helical" evidence="1">
    <location>
        <begin position="165"/>
        <end position="183"/>
    </location>
</feature>
<feature type="transmembrane region" description="Helical" evidence="1">
    <location>
        <begin position="86"/>
        <end position="112"/>
    </location>
</feature>
<protein>
    <submittedName>
        <fullName evidence="2">Uncharacterized protein</fullName>
    </submittedName>
</protein>
<keyword evidence="1" id="KW-1133">Transmembrane helix</keyword>
<feature type="transmembrane region" description="Helical" evidence="1">
    <location>
        <begin position="37"/>
        <end position="60"/>
    </location>
</feature>
<evidence type="ECO:0000313" key="2">
    <source>
        <dbReference type="EMBL" id="OMH81063.1"/>
    </source>
</evidence>
<keyword evidence="3" id="KW-1185">Reference proteome</keyword>
<comment type="caution">
    <text evidence="2">The sequence shown here is derived from an EMBL/GenBank/DDBJ whole genome shotgun (WGS) entry which is preliminary data.</text>
</comment>
<reference evidence="3" key="1">
    <citation type="submission" date="2017-01" db="EMBL/GenBank/DDBJ databases">
        <authorList>
            <person name="Wang Y."/>
            <person name="White M."/>
            <person name="Kvist S."/>
            <person name="Moncalvo J.-M."/>
        </authorList>
    </citation>
    <scope>NUCLEOTIDE SEQUENCE [LARGE SCALE GENOMIC DNA]</scope>
    <source>
        <strain evidence="3">COL-18-3</strain>
    </source>
</reference>
<evidence type="ECO:0000313" key="3">
    <source>
        <dbReference type="Proteomes" id="UP000188320"/>
    </source>
</evidence>
<dbReference type="Proteomes" id="UP000188320">
    <property type="component" value="Unassembled WGS sequence"/>
</dbReference>
<evidence type="ECO:0000256" key="1">
    <source>
        <dbReference type="SAM" id="Phobius"/>
    </source>
</evidence>
<name>A0A1R1PJF3_ZANCU</name>
<feature type="transmembrane region" description="Helical" evidence="1">
    <location>
        <begin position="236"/>
        <end position="258"/>
    </location>
</feature>
<feature type="transmembrane region" description="Helical" evidence="1">
    <location>
        <begin position="203"/>
        <end position="224"/>
    </location>
</feature>
<organism evidence="2 3">
    <name type="scientific">Zancudomyces culisetae</name>
    <name type="common">Gut fungus</name>
    <name type="synonym">Smittium culisetae</name>
    <dbReference type="NCBI Taxonomy" id="1213189"/>
    <lineage>
        <taxon>Eukaryota</taxon>
        <taxon>Fungi</taxon>
        <taxon>Fungi incertae sedis</taxon>
        <taxon>Zoopagomycota</taxon>
        <taxon>Kickxellomycotina</taxon>
        <taxon>Harpellomycetes</taxon>
        <taxon>Harpellales</taxon>
        <taxon>Legeriomycetaceae</taxon>
        <taxon>Zancudomyces</taxon>
    </lineage>
</organism>
<keyword evidence="1" id="KW-0472">Membrane</keyword>
<sequence length="288" mass="30845">MLPNTVPLPGLTAPFPATVSDPTAASFFPNNVLKNPVVFFVLSATWLTPLLLLIVLLLILPFTCTCFTPESPCSCILLFSVPPDPLLLPLTLTSLLLSSSITIVFSGIAPFLASASSLPDASSFIFTASNPLRNICIFISSFSSTTPALFGASPPFCSPFTLFNFNARAFISLFSRIFPWILLNSESVLFFRNSTGVSCVSTSGIVSIAVASCSFSLSFAISLIPFSFSSFSLSFAFFPFFFSFLVSSTIVVFCSFSFSSLFSSSFSSSFDVSTCFFSSSSCSFSSFS</sequence>
<gene>
    <name evidence="2" type="ORF">AX774_g5487</name>
</gene>
<accession>A0A1R1PJF3</accession>
<dbReference type="AlphaFoldDB" id="A0A1R1PJF3"/>
<dbReference type="EMBL" id="LSSK01000994">
    <property type="protein sequence ID" value="OMH81063.1"/>
    <property type="molecule type" value="Genomic_DNA"/>
</dbReference>